<dbReference type="Pfam" id="PF01425">
    <property type="entry name" value="Amidase"/>
    <property type="match status" value="1"/>
</dbReference>
<dbReference type="InterPro" id="IPR023631">
    <property type="entry name" value="Amidase_dom"/>
</dbReference>
<organism evidence="2 3">
    <name type="scientific">Truncatella angustata</name>
    <dbReference type="NCBI Taxonomy" id="152316"/>
    <lineage>
        <taxon>Eukaryota</taxon>
        <taxon>Fungi</taxon>
        <taxon>Dikarya</taxon>
        <taxon>Ascomycota</taxon>
        <taxon>Pezizomycotina</taxon>
        <taxon>Sordariomycetes</taxon>
        <taxon>Xylariomycetidae</taxon>
        <taxon>Amphisphaeriales</taxon>
        <taxon>Sporocadaceae</taxon>
        <taxon>Truncatella</taxon>
    </lineage>
</organism>
<sequence length="618" mass="68445">MIKRETAAPQASVVVSIGGDLFLLNELKAVVEPLEGDERYLPATCSLNGQFARELLQPTNSRLIYDDDTWPSEFLEVLIFPRSKGDYTGLSATVRELPGDLTLPVGPYILHSTTGRVYSVLKLYDDYNNAFVGGVVPDGSFRYKWLQCSNKIPVPPRYSSDQDPKLPLNGLRFGVKDVIDVAGLETGNGSKCHRELYPPRESTSICIQKLIDAGAIMVGKMRCCQWCDGQDPLERLEEVTPTNPRGDTFQKPSASSSGSAAGCASYEWLDFTVGTDTGGSVRHPAGVNGLYGIRPSHGSMESSGLVCTALMDTPGVFARAAHIAEAVTKVMMTESQEHRLTNSTRFKLLYVVEPEVSENETPKFFSRAGQGPETATPAGQIMEKFVQALEENLECKRQETDIFGLWKATHPECTSDDMLKETNDVYKNIVYGQLSRDVVQPFSREYEDRYGRKPFIEANTMARLEHGASVSDAELQTSIRAFDAFAGWVNRVLLPRPSTHGDGIEEIPLLVYPQSWGRPTYRDDLGRMKSGQVFWNGFSAYSLSYCSGCPDFTIPLGENKFASRFTGHDEYLPVAISLMAPRNMDTVLLELLNRWTNAGILRPVDCGSRLWAKTNVSI</sequence>
<accession>A0A9P8UYM7</accession>
<gene>
    <name evidence="2" type="ORF">BKA67DRAFT_687106</name>
</gene>
<proteinExistence type="predicted"/>
<dbReference type="Proteomes" id="UP000758603">
    <property type="component" value="Unassembled WGS sequence"/>
</dbReference>
<dbReference type="PANTHER" id="PTHR46310">
    <property type="entry name" value="AMIDASE 1"/>
    <property type="match status" value="1"/>
</dbReference>
<comment type="caution">
    <text evidence="2">The sequence shown here is derived from an EMBL/GenBank/DDBJ whole genome shotgun (WGS) entry which is preliminary data.</text>
</comment>
<dbReference type="OrthoDB" id="5423360at2759"/>
<dbReference type="Gene3D" id="3.90.1300.10">
    <property type="entry name" value="Amidase signature (AS) domain"/>
    <property type="match status" value="1"/>
</dbReference>
<dbReference type="InterPro" id="IPR036928">
    <property type="entry name" value="AS_sf"/>
</dbReference>
<evidence type="ECO:0000259" key="1">
    <source>
        <dbReference type="Pfam" id="PF01425"/>
    </source>
</evidence>
<keyword evidence="3" id="KW-1185">Reference proteome</keyword>
<evidence type="ECO:0000313" key="2">
    <source>
        <dbReference type="EMBL" id="KAH6660747.1"/>
    </source>
</evidence>
<reference evidence="2" key="1">
    <citation type="journal article" date="2021" name="Nat. Commun.">
        <title>Genetic determinants of endophytism in the Arabidopsis root mycobiome.</title>
        <authorList>
            <person name="Mesny F."/>
            <person name="Miyauchi S."/>
            <person name="Thiergart T."/>
            <person name="Pickel B."/>
            <person name="Atanasova L."/>
            <person name="Karlsson M."/>
            <person name="Huettel B."/>
            <person name="Barry K.W."/>
            <person name="Haridas S."/>
            <person name="Chen C."/>
            <person name="Bauer D."/>
            <person name="Andreopoulos W."/>
            <person name="Pangilinan J."/>
            <person name="LaButti K."/>
            <person name="Riley R."/>
            <person name="Lipzen A."/>
            <person name="Clum A."/>
            <person name="Drula E."/>
            <person name="Henrissat B."/>
            <person name="Kohler A."/>
            <person name="Grigoriev I.V."/>
            <person name="Martin F.M."/>
            <person name="Hacquard S."/>
        </authorList>
    </citation>
    <scope>NUCLEOTIDE SEQUENCE</scope>
    <source>
        <strain evidence="2">MPI-SDFR-AT-0073</strain>
    </source>
</reference>
<name>A0A9P8UYM7_9PEZI</name>
<feature type="domain" description="Amidase" evidence="1">
    <location>
        <begin position="160"/>
        <end position="339"/>
    </location>
</feature>
<dbReference type="GeneID" id="70137933"/>
<dbReference type="RefSeq" id="XP_045964878.1">
    <property type="nucleotide sequence ID" value="XM_046109042.1"/>
</dbReference>
<dbReference type="SUPFAM" id="SSF75304">
    <property type="entry name" value="Amidase signature (AS) enzymes"/>
    <property type="match status" value="1"/>
</dbReference>
<dbReference type="PANTHER" id="PTHR46310:SF7">
    <property type="entry name" value="AMIDASE 1"/>
    <property type="match status" value="1"/>
</dbReference>
<dbReference type="AlphaFoldDB" id="A0A9P8UYM7"/>
<dbReference type="EMBL" id="JAGPXC010000001">
    <property type="protein sequence ID" value="KAH6660747.1"/>
    <property type="molecule type" value="Genomic_DNA"/>
</dbReference>
<evidence type="ECO:0000313" key="3">
    <source>
        <dbReference type="Proteomes" id="UP000758603"/>
    </source>
</evidence>
<protein>
    <submittedName>
        <fullName evidence="2">Amidase signature domain-containing protein</fullName>
    </submittedName>
</protein>